<evidence type="ECO:0000313" key="2">
    <source>
        <dbReference type="Proteomes" id="UP000270471"/>
    </source>
</evidence>
<name>A0A3M0I223_9ACTN</name>
<dbReference type="EMBL" id="PENI01000047">
    <property type="protein sequence ID" value="RMB80119.1"/>
    <property type="molecule type" value="Genomic_DNA"/>
</dbReference>
<keyword evidence="2" id="KW-1185">Reference proteome</keyword>
<accession>A0A3M0I223</accession>
<organism evidence="1 2">
    <name type="scientific">Streptomyces shenzhenensis</name>
    <dbReference type="NCBI Taxonomy" id="943815"/>
    <lineage>
        <taxon>Bacteria</taxon>
        <taxon>Bacillati</taxon>
        <taxon>Actinomycetota</taxon>
        <taxon>Actinomycetes</taxon>
        <taxon>Kitasatosporales</taxon>
        <taxon>Streptomycetaceae</taxon>
        <taxon>Streptomyces</taxon>
    </lineage>
</organism>
<comment type="caution">
    <text evidence="1">The sequence shown here is derived from an EMBL/GenBank/DDBJ whole genome shotgun (WGS) entry which is preliminary data.</text>
</comment>
<evidence type="ECO:0000313" key="1">
    <source>
        <dbReference type="EMBL" id="RMB80119.1"/>
    </source>
</evidence>
<dbReference type="AlphaFoldDB" id="A0A3M0I223"/>
<dbReference type="Proteomes" id="UP000270471">
    <property type="component" value="Unassembled WGS sequence"/>
</dbReference>
<proteinExistence type="predicted"/>
<sequence length="184" mass="20171">MLDSPQGPDLAYSASLVLRIGGAVFVACPDERLQAVYYRVDAGVRAVWRHLRGSGIDPGLVRAAEEANHKLGEHASALTVPVEFVTGFRDLAAAALGQLARLEAVFRQELSTRAVETVGFLEHGLESAMGAVEFERSCQAATESLLDGWADDPVSTMRRVRRETDVWSLAYQRYVRPELGQYHG</sequence>
<protein>
    <submittedName>
        <fullName evidence="1">Uncharacterized protein</fullName>
    </submittedName>
</protein>
<reference evidence="1 2" key="1">
    <citation type="submission" date="2017-11" db="EMBL/GenBank/DDBJ databases">
        <title>Draft genome of actinobacteria isolated from guarana (Paullinia cupana (Mart.) Ducke.</title>
        <authorList>
            <person name="Siqueira K.A."/>
            <person name="Liotti R.G."/>
            <person name="Mendes T.A.O."/>
            <person name="Soares M.A."/>
        </authorList>
    </citation>
    <scope>NUCLEOTIDE SEQUENCE [LARGE SCALE GENOMIC DNA]</scope>
    <source>
        <strain evidence="1 2">193</strain>
    </source>
</reference>
<gene>
    <name evidence="1" type="ORF">CTZ28_41980</name>
</gene>